<proteinExistence type="predicted"/>
<reference evidence="1" key="1">
    <citation type="journal article" date="2023" name="Mol. Phylogenet. Evol.">
        <title>Genome-scale phylogeny and comparative genomics of the fungal order Sordariales.</title>
        <authorList>
            <person name="Hensen N."/>
            <person name="Bonometti L."/>
            <person name="Westerberg I."/>
            <person name="Brannstrom I.O."/>
            <person name="Guillou S."/>
            <person name="Cros-Aarteil S."/>
            <person name="Calhoun S."/>
            <person name="Haridas S."/>
            <person name="Kuo A."/>
            <person name="Mondo S."/>
            <person name="Pangilinan J."/>
            <person name="Riley R."/>
            <person name="LaButti K."/>
            <person name="Andreopoulos B."/>
            <person name="Lipzen A."/>
            <person name="Chen C."/>
            <person name="Yan M."/>
            <person name="Daum C."/>
            <person name="Ng V."/>
            <person name="Clum A."/>
            <person name="Steindorff A."/>
            <person name="Ohm R.A."/>
            <person name="Martin F."/>
            <person name="Silar P."/>
            <person name="Natvig D.O."/>
            <person name="Lalanne C."/>
            <person name="Gautier V."/>
            <person name="Ament-Velasquez S.L."/>
            <person name="Kruys A."/>
            <person name="Hutchinson M.I."/>
            <person name="Powell A.J."/>
            <person name="Barry K."/>
            <person name="Miller A.N."/>
            <person name="Grigoriev I.V."/>
            <person name="Debuchy R."/>
            <person name="Gladieux P."/>
            <person name="Hiltunen Thoren M."/>
            <person name="Johannesson H."/>
        </authorList>
    </citation>
    <scope>NUCLEOTIDE SEQUENCE</scope>
    <source>
        <strain evidence="1">CBS 508.74</strain>
    </source>
</reference>
<dbReference type="AlphaFoldDB" id="A0AAN6YSV7"/>
<dbReference type="RefSeq" id="XP_064670691.1">
    <property type="nucleotide sequence ID" value="XM_064810428.1"/>
</dbReference>
<dbReference type="EMBL" id="MU853340">
    <property type="protein sequence ID" value="KAK4113121.1"/>
    <property type="molecule type" value="Genomic_DNA"/>
</dbReference>
<reference evidence="1" key="2">
    <citation type="submission" date="2023-05" db="EMBL/GenBank/DDBJ databases">
        <authorList>
            <consortium name="Lawrence Berkeley National Laboratory"/>
            <person name="Steindorff A."/>
            <person name="Hensen N."/>
            <person name="Bonometti L."/>
            <person name="Westerberg I."/>
            <person name="Brannstrom I.O."/>
            <person name="Guillou S."/>
            <person name="Cros-Aarteil S."/>
            <person name="Calhoun S."/>
            <person name="Haridas S."/>
            <person name="Kuo A."/>
            <person name="Mondo S."/>
            <person name="Pangilinan J."/>
            <person name="Riley R."/>
            <person name="Labutti K."/>
            <person name="Andreopoulos B."/>
            <person name="Lipzen A."/>
            <person name="Chen C."/>
            <person name="Yanf M."/>
            <person name="Daum C."/>
            <person name="Ng V."/>
            <person name="Clum A."/>
            <person name="Ohm R."/>
            <person name="Martin F."/>
            <person name="Silar P."/>
            <person name="Natvig D."/>
            <person name="Lalanne C."/>
            <person name="Gautier V."/>
            <person name="Ament-Velasquez S.L."/>
            <person name="Kruys A."/>
            <person name="Hutchinson M.I."/>
            <person name="Powell A.J."/>
            <person name="Barry K."/>
            <person name="Miller A.N."/>
            <person name="Grigoriev I.V."/>
            <person name="Debuchy R."/>
            <person name="Gladieux P."/>
            <person name="Thoren M.H."/>
            <person name="Johannesson H."/>
        </authorList>
    </citation>
    <scope>NUCLEOTIDE SEQUENCE</scope>
    <source>
        <strain evidence="1">CBS 508.74</strain>
    </source>
</reference>
<sequence>MVLNLRCGSPAAKIGKHACTIEYMFSQTSGLSFDSRSFLEAQLQSYCAMTDCQRAFRYLYCMYKYLTQLRSAIHFRWMSATLSRDPIIVYPCSLVTCPSIVPCGCRSTGPALWPHSDGSGPGTKLDQQMRCCQTTEEEADSVALRKSSERNCQQLSILGTYPLPHHRILLSGPKNT</sequence>
<dbReference type="Proteomes" id="UP001302812">
    <property type="component" value="Unassembled WGS sequence"/>
</dbReference>
<comment type="caution">
    <text evidence="1">The sequence shown here is derived from an EMBL/GenBank/DDBJ whole genome shotgun (WGS) entry which is preliminary data.</text>
</comment>
<dbReference type="GeneID" id="89934553"/>
<evidence type="ECO:0000313" key="2">
    <source>
        <dbReference type="Proteomes" id="UP001302812"/>
    </source>
</evidence>
<name>A0AAN6YSV7_9PEZI</name>
<keyword evidence="2" id="KW-1185">Reference proteome</keyword>
<protein>
    <submittedName>
        <fullName evidence="1">Uncharacterized protein</fullName>
    </submittedName>
</protein>
<organism evidence="1 2">
    <name type="scientific">Canariomyces notabilis</name>
    <dbReference type="NCBI Taxonomy" id="2074819"/>
    <lineage>
        <taxon>Eukaryota</taxon>
        <taxon>Fungi</taxon>
        <taxon>Dikarya</taxon>
        <taxon>Ascomycota</taxon>
        <taxon>Pezizomycotina</taxon>
        <taxon>Sordariomycetes</taxon>
        <taxon>Sordariomycetidae</taxon>
        <taxon>Sordariales</taxon>
        <taxon>Chaetomiaceae</taxon>
        <taxon>Canariomyces</taxon>
    </lineage>
</organism>
<evidence type="ECO:0000313" key="1">
    <source>
        <dbReference type="EMBL" id="KAK4113121.1"/>
    </source>
</evidence>
<accession>A0AAN6YSV7</accession>
<gene>
    <name evidence="1" type="ORF">N656DRAFT_643911</name>
</gene>